<feature type="domain" description="GGDEF" evidence="6">
    <location>
        <begin position="399"/>
        <end position="532"/>
    </location>
</feature>
<dbReference type="InterPro" id="IPR001633">
    <property type="entry name" value="EAL_dom"/>
</dbReference>
<reference evidence="8" key="1">
    <citation type="submission" date="2016-10" db="EMBL/GenBank/DDBJ databases">
        <authorList>
            <person name="Varghese N."/>
            <person name="Submissions S."/>
        </authorList>
    </citation>
    <scope>NUCLEOTIDE SEQUENCE [LARGE SCALE GENOMIC DNA]</scope>
    <source>
        <strain evidence="8">CGMCC 1.9150</strain>
    </source>
</reference>
<feature type="domain" description="PAS" evidence="3">
    <location>
        <begin position="240"/>
        <end position="289"/>
    </location>
</feature>
<accession>A0A1H7QVY5</accession>
<dbReference type="InterPro" id="IPR000014">
    <property type="entry name" value="PAS"/>
</dbReference>
<feature type="domain" description="PAS" evidence="3">
    <location>
        <begin position="24"/>
        <end position="76"/>
    </location>
</feature>
<dbReference type="STRING" id="650850.SAMN04488129_11169"/>
<dbReference type="SUPFAM" id="SSF141868">
    <property type="entry name" value="EAL domain-like"/>
    <property type="match status" value="1"/>
</dbReference>
<dbReference type="SMART" id="SM00052">
    <property type="entry name" value="EAL"/>
    <property type="match status" value="1"/>
</dbReference>
<dbReference type="InterPro" id="IPR035965">
    <property type="entry name" value="PAS-like_dom_sf"/>
</dbReference>
<evidence type="ECO:0000259" key="6">
    <source>
        <dbReference type="PROSITE" id="PS50887"/>
    </source>
</evidence>
<dbReference type="PROSITE" id="PS50887">
    <property type="entry name" value="GGDEF"/>
    <property type="match status" value="1"/>
</dbReference>
<feature type="domain" description="EAL" evidence="5">
    <location>
        <begin position="541"/>
        <end position="795"/>
    </location>
</feature>
<dbReference type="PROSITE" id="PS50112">
    <property type="entry name" value="PAS"/>
    <property type="match status" value="3"/>
</dbReference>
<dbReference type="PANTHER" id="PTHR44757">
    <property type="entry name" value="DIGUANYLATE CYCLASE DGCP"/>
    <property type="match status" value="1"/>
</dbReference>
<dbReference type="PANTHER" id="PTHR44757:SF2">
    <property type="entry name" value="BIOFILM ARCHITECTURE MAINTENANCE PROTEIN MBAA"/>
    <property type="match status" value="1"/>
</dbReference>
<name>A0A1H7QVY5_9GAMM</name>
<keyword evidence="8" id="KW-1185">Reference proteome</keyword>
<evidence type="ECO:0000259" key="5">
    <source>
        <dbReference type="PROSITE" id="PS50883"/>
    </source>
</evidence>
<dbReference type="EMBL" id="FOBC01000011">
    <property type="protein sequence ID" value="SEL52073.1"/>
    <property type="molecule type" value="Genomic_DNA"/>
</dbReference>
<evidence type="ECO:0000259" key="3">
    <source>
        <dbReference type="PROSITE" id="PS50112"/>
    </source>
</evidence>
<dbReference type="InterPro" id="IPR052155">
    <property type="entry name" value="Biofilm_reg_signaling"/>
</dbReference>
<dbReference type="InterPro" id="IPR013656">
    <property type="entry name" value="PAS_4"/>
</dbReference>
<dbReference type="InterPro" id="IPR001610">
    <property type="entry name" value="PAC"/>
</dbReference>
<sequence length="809" mass="91542">MKISELLLEQDPFFTLSLDLFAWVDRAGNFMQVNPAFKRFLGYELEELKGKSYAYLVVAEDCPLVEEALARLDQERPVRELVVRVEDSWGHLHWIEVNAALCAEALIHMVARDITHNRRLSQEVDRLAERLITTLDSITDGFFTLDTQWRFSYLNATAERLLEHDLKELEGVSLWDAFPECLGTPLERKYRRAFDDNVSVSFETRYPDKGLWFEVNAYPSREGLAVYFRDISSRKSTEKQLNILERSIAASTNGVIIADAGEEDQPIIYANPAFERLTGYRREEILGRNCRFLQGPDTDPKAVAEVRACIRDCRETRVVLRNYRKDGTSFWNELNISPVPDEEGQVTHFIGVQHDITTQRDNEERLAFSVTHDLLTGLPNRNLLEEHLKEEALDTPDDCLLGVLFVDLDGFKPINDTLGHQIGDMLLEQVAVRLSRQAGPGNSVARFEADEFVVVMGACTGEAAVQAMAEEILAAIARPYRIRGNELRITASIGVAVKEGLLDSPMILVQRADMAMYRAKRQGHNTIYWYRHELAIKASESVSLRRDIQQAIDNGQFELHYQPQLHGPSGRVTGFEALIRWQHPERGFVSPVDFIGLAESTGQIIPISDWVLETAFRDARELNALGMSDFTMAVNISPMQFQRTHFVSDLLRMLEKSGLAPELLELELTEGVLMENAAWAVETLGVLRREGLQLAIDDFGTGFSSLSYLKHLPVSKVKIDRTFINDLVSDHRDAAIVKGIIAMARAMKLQVLAEGVETHAQYAYLSRHQCTLYQGFHFARPMPLARLKVFLDEHHRAQKATVAQAGGNT</sequence>
<dbReference type="SMART" id="SM00091">
    <property type="entry name" value="PAS"/>
    <property type="match status" value="3"/>
</dbReference>
<dbReference type="CDD" id="cd00130">
    <property type="entry name" value="PAS"/>
    <property type="match status" value="3"/>
</dbReference>
<dbReference type="InterPro" id="IPR000700">
    <property type="entry name" value="PAS-assoc_C"/>
</dbReference>
<dbReference type="Pfam" id="PF00563">
    <property type="entry name" value="EAL"/>
    <property type="match status" value="1"/>
</dbReference>
<protein>
    <recommendedName>
        <fullName evidence="1">cyclic-guanylate-specific phosphodiesterase</fullName>
        <ecNumber evidence="1">3.1.4.52</ecNumber>
    </recommendedName>
</protein>
<dbReference type="SMART" id="SM00267">
    <property type="entry name" value="GGDEF"/>
    <property type="match status" value="1"/>
</dbReference>
<dbReference type="EC" id="3.1.4.52" evidence="1"/>
<dbReference type="InterPro" id="IPR029787">
    <property type="entry name" value="Nucleotide_cyclase"/>
</dbReference>
<feature type="domain" description="PAS" evidence="3">
    <location>
        <begin position="127"/>
        <end position="197"/>
    </location>
</feature>
<dbReference type="Proteomes" id="UP000198807">
    <property type="component" value="Unassembled WGS sequence"/>
</dbReference>
<dbReference type="RefSeq" id="WP_089713361.1">
    <property type="nucleotide sequence ID" value="NZ_FOBC01000011.1"/>
</dbReference>
<dbReference type="PROSITE" id="PS50883">
    <property type="entry name" value="EAL"/>
    <property type="match status" value="1"/>
</dbReference>
<gene>
    <name evidence="7" type="ORF">SAMN04488129_11169</name>
</gene>
<dbReference type="Gene3D" id="3.30.450.20">
    <property type="entry name" value="PAS domain"/>
    <property type="match status" value="3"/>
</dbReference>
<dbReference type="NCBIfam" id="TIGR00229">
    <property type="entry name" value="sensory_box"/>
    <property type="match status" value="3"/>
</dbReference>
<dbReference type="Gene3D" id="3.20.20.450">
    <property type="entry name" value="EAL domain"/>
    <property type="match status" value="1"/>
</dbReference>
<evidence type="ECO:0000313" key="7">
    <source>
        <dbReference type="EMBL" id="SEL52073.1"/>
    </source>
</evidence>
<dbReference type="FunFam" id="3.20.20.450:FF:000001">
    <property type="entry name" value="Cyclic di-GMP phosphodiesterase yahA"/>
    <property type="match status" value="1"/>
</dbReference>
<dbReference type="SUPFAM" id="SSF55785">
    <property type="entry name" value="PYP-like sensor domain (PAS domain)"/>
    <property type="match status" value="3"/>
</dbReference>
<evidence type="ECO:0000259" key="4">
    <source>
        <dbReference type="PROSITE" id="PS50113"/>
    </source>
</evidence>
<feature type="domain" description="PAC" evidence="4">
    <location>
        <begin position="314"/>
        <end position="368"/>
    </location>
</feature>
<evidence type="ECO:0000256" key="1">
    <source>
        <dbReference type="ARBA" id="ARBA00012282"/>
    </source>
</evidence>
<dbReference type="NCBIfam" id="TIGR00254">
    <property type="entry name" value="GGDEF"/>
    <property type="match status" value="1"/>
</dbReference>
<dbReference type="Pfam" id="PF00990">
    <property type="entry name" value="GGDEF"/>
    <property type="match status" value="1"/>
</dbReference>
<evidence type="ECO:0000313" key="8">
    <source>
        <dbReference type="Proteomes" id="UP000198807"/>
    </source>
</evidence>
<dbReference type="InterPro" id="IPR043128">
    <property type="entry name" value="Rev_trsase/Diguanyl_cyclase"/>
</dbReference>
<dbReference type="OrthoDB" id="9804951at2"/>
<dbReference type="Pfam" id="PF08448">
    <property type="entry name" value="PAS_4"/>
    <property type="match status" value="2"/>
</dbReference>
<dbReference type="GO" id="GO:0071111">
    <property type="term" value="F:cyclic-guanylate-specific phosphodiesterase activity"/>
    <property type="evidence" value="ECO:0007669"/>
    <property type="project" value="UniProtKB-EC"/>
</dbReference>
<dbReference type="InterPro" id="IPR000160">
    <property type="entry name" value="GGDEF_dom"/>
</dbReference>
<dbReference type="InterPro" id="IPR035919">
    <property type="entry name" value="EAL_sf"/>
</dbReference>
<dbReference type="SMART" id="SM00086">
    <property type="entry name" value="PAC"/>
    <property type="match status" value="1"/>
</dbReference>
<evidence type="ECO:0000256" key="2">
    <source>
        <dbReference type="ARBA" id="ARBA00022636"/>
    </source>
</evidence>
<organism evidence="7 8">
    <name type="scientific">Halomonas daqiaonensis</name>
    <dbReference type="NCBI Taxonomy" id="650850"/>
    <lineage>
        <taxon>Bacteria</taxon>
        <taxon>Pseudomonadati</taxon>
        <taxon>Pseudomonadota</taxon>
        <taxon>Gammaproteobacteria</taxon>
        <taxon>Oceanospirillales</taxon>
        <taxon>Halomonadaceae</taxon>
        <taxon>Halomonas</taxon>
    </lineage>
</organism>
<dbReference type="CDD" id="cd01949">
    <property type="entry name" value="GGDEF"/>
    <property type="match status" value="1"/>
</dbReference>
<dbReference type="PROSITE" id="PS50113">
    <property type="entry name" value="PAC"/>
    <property type="match status" value="1"/>
</dbReference>
<dbReference type="Pfam" id="PF13426">
    <property type="entry name" value="PAS_9"/>
    <property type="match status" value="1"/>
</dbReference>
<dbReference type="SUPFAM" id="SSF55073">
    <property type="entry name" value="Nucleotide cyclase"/>
    <property type="match status" value="1"/>
</dbReference>
<proteinExistence type="predicted"/>
<dbReference type="CDD" id="cd01948">
    <property type="entry name" value="EAL"/>
    <property type="match status" value="1"/>
</dbReference>
<dbReference type="Gene3D" id="3.30.70.270">
    <property type="match status" value="1"/>
</dbReference>
<keyword evidence="2" id="KW-0973">c-di-GMP</keyword>
<dbReference type="AlphaFoldDB" id="A0A1H7QVY5"/>